<proteinExistence type="predicted"/>
<dbReference type="InParanoid" id="D8LFA9"/>
<keyword evidence="3" id="KW-1185">Reference proteome</keyword>
<dbReference type="PANTHER" id="PTHR43763">
    <property type="entry name" value="XAA-PRO AMINOPEPTIDASE 1"/>
    <property type="match status" value="1"/>
</dbReference>
<dbReference type="InterPro" id="IPR050422">
    <property type="entry name" value="X-Pro_aminopeptidase_P"/>
</dbReference>
<dbReference type="STRING" id="2880.D8LFA9"/>
<dbReference type="InterPro" id="IPR036005">
    <property type="entry name" value="Creatinase/aminopeptidase-like"/>
</dbReference>
<dbReference type="OrthoDB" id="9995434at2759"/>
<evidence type="ECO:0000313" key="3">
    <source>
        <dbReference type="Proteomes" id="UP000002630"/>
    </source>
</evidence>
<dbReference type="InterPro" id="IPR000994">
    <property type="entry name" value="Pept_M24"/>
</dbReference>
<sequence>MLSLLFSPSELAGLVDLTEVLEPGLEHGVVDADMCLILMPELRERCCKEQAGYVSLSFETISGYGPNGAVIHYAAQKETARDLGTDSLFLLDSGAQYTDGTTDVTRTVHFGSPTEHQRRCFTLVLKGHIALARAVFPEDTMGSKLDVLARLALWEAGLDYRHGTGHEKT</sequence>
<dbReference type="EMBL" id="FN649727">
    <property type="protein sequence ID" value="CBN78834.1"/>
    <property type="molecule type" value="Genomic_DNA"/>
</dbReference>
<evidence type="ECO:0000313" key="2">
    <source>
        <dbReference type="EMBL" id="CBN78834.1"/>
    </source>
</evidence>
<dbReference type="AlphaFoldDB" id="D8LFA9"/>
<dbReference type="eggNOG" id="KOG2413">
    <property type="taxonomic scope" value="Eukaryota"/>
</dbReference>
<evidence type="ECO:0000259" key="1">
    <source>
        <dbReference type="Pfam" id="PF00557"/>
    </source>
</evidence>
<gene>
    <name evidence="2" type="ORF">Esi_0145_0060</name>
</gene>
<accession>D8LFA9</accession>
<dbReference type="MEROPS" id="M24.009"/>
<protein>
    <recommendedName>
        <fullName evidence="1">Peptidase M24 domain-containing protein</fullName>
    </recommendedName>
</protein>
<dbReference type="PANTHER" id="PTHR43763:SF6">
    <property type="entry name" value="XAA-PRO AMINOPEPTIDASE 1"/>
    <property type="match status" value="1"/>
</dbReference>
<dbReference type="EMBL" id="FN648032">
    <property type="protein sequence ID" value="CBN78834.1"/>
    <property type="molecule type" value="Genomic_DNA"/>
</dbReference>
<name>D8LFA9_ECTSI</name>
<dbReference type="SUPFAM" id="SSF55920">
    <property type="entry name" value="Creatinase/aminopeptidase"/>
    <property type="match status" value="1"/>
</dbReference>
<feature type="domain" description="Peptidase M24" evidence="1">
    <location>
        <begin position="43"/>
        <end position="166"/>
    </location>
</feature>
<dbReference type="Pfam" id="PF00557">
    <property type="entry name" value="Peptidase_M24"/>
    <property type="match status" value="1"/>
</dbReference>
<reference evidence="2 3" key="1">
    <citation type="journal article" date="2010" name="Nature">
        <title>The Ectocarpus genome and the independent evolution of multicellularity in brown algae.</title>
        <authorList>
            <person name="Cock J.M."/>
            <person name="Sterck L."/>
            <person name="Rouze P."/>
            <person name="Scornet D."/>
            <person name="Allen A.E."/>
            <person name="Amoutzias G."/>
            <person name="Anthouard V."/>
            <person name="Artiguenave F."/>
            <person name="Aury J.M."/>
            <person name="Badger J.H."/>
            <person name="Beszteri B."/>
            <person name="Billiau K."/>
            <person name="Bonnet E."/>
            <person name="Bothwell J.H."/>
            <person name="Bowler C."/>
            <person name="Boyen C."/>
            <person name="Brownlee C."/>
            <person name="Carrano C.J."/>
            <person name="Charrier B."/>
            <person name="Cho G.Y."/>
            <person name="Coelho S.M."/>
            <person name="Collen J."/>
            <person name="Corre E."/>
            <person name="Da Silva C."/>
            <person name="Delage L."/>
            <person name="Delaroque N."/>
            <person name="Dittami S.M."/>
            <person name="Doulbeau S."/>
            <person name="Elias M."/>
            <person name="Farnham G."/>
            <person name="Gachon C.M."/>
            <person name="Gschloessl B."/>
            <person name="Heesch S."/>
            <person name="Jabbari K."/>
            <person name="Jubin C."/>
            <person name="Kawai H."/>
            <person name="Kimura K."/>
            <person name="Kloareg B."/>
            <person name="Kupper F.C."/>
            <person name="Lang D."/>
            <person name="Le Bail A."/>
            <person name="Leblanc C."/>
            <person name="Lerouge P."/>
            <person name="Lohr M."/>
            <person name="Lopez P.J."/>
            <person name="Martens C."/>
            <person name="Maumus F."/>
            <person name="Michel G."/>
            <person name="Miranda-Saavedra D."/>
            <person name="Morales J."/>
            <person name="Moreau H."/>
            <person name="Motomura T."/>
            <person name="Nagasato C."/>
            <person name="Napoli C.A."/>
            <person name="Nelson D.R."/>
            <person name="Nyvall-Collen P."/>
            <person name="Peters A.F."/>
            <person name="Pommier C."/>
            <person name="Potin P."/>
            <person name="Poulain J."/>
            <person name="Quesneville H."/>
            <person name="Read B."/>
            <person name="Rensing S.A."/>
            <person name="Ritter A."/>
            <person name="Rousvoal S."/>
            <person name="Samanta M."/>
            <person name="Samson G."/>
            <person name="Schroeder D.C."/>
            <person name="Segurens B."/>
            <person name="Strittmatter M."/>
            <person name="Tonon T."/>
            <person name="Tregear J.W."/>
            <person name="Valentin K."/>
            <person name="von Dassow P."/>
            <person name="Yamagishi T."/>
            <person name="Van de Peer Y."/>
            <person name="Wincker P."/>
        </authorList>
    </citation>
    <scope>NUCLEOTIDE SEQUENCE [LARGE SCALE GENOMIC DNA]</scope>
    <source>
        <strain evidence="3">Ec32 / CCAP1310/4</strain>
    </source>
</reference>
<dbReference type="Gene3D" id="3.90.230.10">
    <property type="entry name" value="Creatinase/methionine aminopeptidase superfamily"/>
    <property type="match status" value="1"/>
</dbReference>
<organism evidence="2 3">
    <name type="scientific">Ectocarpus siliculosus</name>
    <name type="common">Brown alga</name>
    <name type="synonym">Conferva siliculosa</name>
    <dbReference type="NCBI Taxonomy" id="2880"/>
    <lineage>
        <taxon>Eukaryota</taxon>
        <taxon>Sar</taxon>
        <taxon>Stramenopiles</taxon>
        <taxon>Ochrophyta</taxon>
        <taxon>PX clade</taxon>
        <taxon>Phaeophyceae</taxon>
        <taxon>Ectocarpales</taxon>
        <taxon>Ectocarpaceae</taxon>
        <taxon>Ectocarpus</taxon>
    </lineage>
</organism>
<dbReference type="Proteomes" id="UP000002630">
    <property type="component" value="Linkage Group LG02"/>
</dbReference>